<dbReference type="InterPro" id="IPR036691">
    <property type="entry name" value="Endo/exonu/phosph_ase_sf"/>
</dbReference>
<keyword evidence="1" id="KW-1133">Transmembrane helix</keyword>
<evidence type="ECO:0000313" key="3">
    <source>
        <dbReference type="EMBL" id="MBB6050578.1"/>
    </source>
</evidence>
<dbReference type="GO" id="GO:0016020">
    <property type="term" value="C:membrane"/>
    <property type="evidence" value="ECO:0007669"/>
    <property type="project" value="GOC"/>
</dbReference>
<feature type="transmembrane region" description="Helical" evidence="1">
    <location>
        <begin position="75"/>
        <end position="96"/>
    </location>
</feature>
<keyword evidence="4" id="KW-1185">Reference proteome</keyword>
<evidence type="ECO:0000313" key="4">
    <source>
        <dbReference type="Proteomes" id="UP000520814"/>
    </source>
</evidence>
<accession>A0A7W9SR97</accession>
<dbReference type="RefSeq" id="WP_184195805.1">
    <property type="nucleotide sequence ID" value="NZ_JACHGW010000002.1"/>
</dbReference>
<feature type="transmembrane region" description="Helical" evidence="1">
    <location>
        <begin position="23"/>
        <end position="46"/>
    </location>
</feature>
<dbReference type="PANTHER" id="PTHR14859:SF15">
    <property type="entry name" value="ENDONUCLEASE_EXONUCLEASE_PHOSPHATASE DOMAIN-CONTAINING PROTEIN"/>
    <property type="match status" value="1"/>
</dbReference>
<comment type="caution">
    <text evidence="3">The sequence shown here is derived from an EMBL/GenBank/DDBJ whole genome shotgun (WGS) entry which is preliminary data.</text>
</comment>
<dbReference type="GO" id="GO:0004519">
    <property type="term" value="F:endonuclease activity"/>
    <property type="evidence" value="ECO:0007669"/>
    <property type="project" value="UniProtKB-KW"/>
</dbReference>
<name>A0A7W9SR97_ARMRO</name>
<dbReference type="GO" id="GO:0006506">
    <property type="term" value="P:GPI anchor biosynthetic process"/>
    <property type="evidence" value="ECO:0007669"/>
    <property type="project" value="TreeGrafter"/>
</dbReference>
<keyword evidence="3" id="KW-0378">Hydrolase</keyword>
<evidence type="ECO:0000256" key="1">
    <source>
        <dbReference type="SAM" id="Phobius"/>
    </source>
</evidence>
<keyword evidence="3" id="KW-0540">Nuclease</keyword>
<dbReference type="Proteomes" id="UP000520814">
    <property type="component" value="Unassembled WGS sequence"/>
</dbReference>
<dbReference type="InterPro" id="IPR051916">
    <property type="entry name" value="GPI-anchor_lipid_remodeler"/>
</dbReference>
<dbReference type="Gene3D" id="3.60.10.10">
    <property type="entry name" value="Endonuclease/exonuclease/phosphatase"/>
    <property type="match status" value="1"/>
</dbReference>
<keyword evidence="1" id="KW-0472">Membrane</keyword>
<dbReference type="AlphaFoldDB" id="A0A7W9SR97"/>
<sequence>MSKNPPTRAKRRKKKLIARLDRVLRLVAVFLCAATYLGYLGIWWWVLDLFSHFRPVLALVLVPAVALLLWRRHLWLGGVALSALVLNFGAIAPYLITAPQERPSASAQQFKIFHANVLAPNTCYEELLTQIIQENPDVVTLTELTSGWMTGLGALKTQYPYMVHNETQDRFGLTIWSRFPIVRQEPQYLGVQQRCAILAQLQLNKRCVSIVAAHPWSPRNADWAASRDQQLELLGQHIAAESGPLVLIGDLNVTPWSHGFQYLQALSSLRDSQLDYGLTPTWPAHLPIRIPIDHCLVSEKVHVLSRHTGEDFGSDHLPLVVTVAVE</sequence>
<feature type="transmembrane region" description="Helical" evidence="1">
    <location>
        <begin position="52"/>
        <end position="70"/>
    </location>
</feature>
<dbReference type="Pfam" id="PF03372">
    <property type="entry name" value="Exo_endo_phos"/>
    <property type="match status" value="1"/>
</dbReference>
<keyword evidence="3" id="KW-0269">Exonuclease</keyword>
<dbReference type="EMBL" id="JACHGW010000002">
    <property type="protein sequence ID" value="MBB6050578.1"/>
    <property type="molecule type" value="Genomic_DNA"/>
</dbReference>
<dbReference type="InterPro" id="IPR005135">
    <property type="entry name" value="Endo/exonuclease/phosphatase"/>
</dbReference>
<keyword evidence="1" id="KW-0812">Transmembrane</keyword>
<keyword evidence="3" id="KW-0255">Endonuclease</keyword>
<proteinExistence type="predicted"/>
<protein>
    <submittedName>
        <fullName evidence="3">Endonuclease/exonuclease/phosphatase (EEP) superfamily protein YafD</fullName>
    </submittedName>
</protein>
<dbReference type="GO" id="GO:0004527">
    <property type="term" value="F:exonuclease activity"/>
    <property type="evidence" value="ECO:0007669"/>
    <property type="project" value="UniProtKB-KW"/>
</dbReference>
<feature type="domain" description="Endonuclease/exonuclease/phosphatase" evidence="2">
    <location>
        <begin position="117"/>
        <end position="316"/>
    </location>
</feature>
<reference evidence="3 4" key="1">
    <citation type="submission" date="2020-08" db="EMBL/GenBank/DDBJ databases">
        <title>Genomic Encyclopedia of Type Strains, Phase IV (KMG-IV): sequencing the most valuable type-strain genomes for metagenomic binning, comparative biology and taxonomic classification.</title>
        <authorList>
            <person name="Goeker M."/>
        </authorList>
    </citation>
    <scope>NUCLEOTIDE SEQUENCE [LARGE SCALE GENOMIC DNA]</scope>
    <source>
        <strain evidence="3 4">DSM 23562</strain>
    </source>
</reference>
<gene>
    <name evidence="3" type="ORF">HNQ39_002369</name>
</gene>
<organism evidence="3 4">
    <name type="scientific">Armatimonas rosea</name>
    <dbReference type="NCBI Taxonomy" id="685828"/>
    <lineage>
        <taxon>Bacteria</taxon>
        <taxon>Bacillati</taxon>
        <taxon>Armatimonadota</taxon>
        <taxon>Armatimonadia</taxon>
        <taxon>Armatimonadales</taxon>
        <taxon>Armatimonadaceae</taxon>
        <taxon>Armatimonas</taxon>
    </lineage>
</organism>
<dbReference type="SUPFAM" id="SSF56219">
    <property type="entry name" value="DNase I-like"/>
    <property type="match status" value="1"/>
</dbReference>
<evidence type="ECO:0000259" key="2">
    <source>
        <dbReference type="Pfam" id="PF03372"/>
    </source>
</evidence>
<dbReference type="PANTHER" id="PTHR14859">
    <property type="entry name" value="CALCOFLUOR WHITE HYPERSENSITIVE PROTEIN PRECURSOR"/>
    <property type="match status" value="1"/>
</dbReference>